<dbReference type="Pfam" id="PF05649">
    <property type="entry name" value="Peptidase_M13_N"/>
    <property type="match status" value="1"/>
</dbReference>
<dbReference type="GO" id="GO:0016485">
    <property type="term" value="P:protein processing"/>
    <property type="evidence" value="ECO:0007669"/>
    <property type="project" value="TreeGrafter"/>
</dbReference>
<sequence length="545" mass="62857">MMFLISVILQDEELRDSRAMASAQRFYQKCLTSDDEWKSKGGPITYVMQIIRGYGKFPLIDRTWDAESFDLTKLLAYFNKNKTITYSLVPQILANPYNVSHGLIRFSTSEGLMYNVAVGDNVLDHYLYIDFLLKLAKQICVDTMSQCEDDALTEDIVELFFFSIKLEKIHIHGQKGGKYHRKFRHLHELIGSVNWTEYFLLISPSVVIPHIHPDLETITPSKDTLKVIEVLLQNTTRRVITNYVMLMYAMSWVEHLDEKYRNIAEGYIKGIKSGPPLSAREASCSLATWTNYNHVMMAMHARQNHGREKKKIITVMVDELIAAFVSVIKENKWIEETDKQAILLKIQKIDRAIAYDEVEFLGANQLDVTFEDLVKIDVEKKSFLELMNVFYRKESEDRLRYLDPSKDFREVVFKRKYEPRNIQNAFYAPLLNKINLLIGQDLVSTIIDLILQPPFGLILTPTVFGYTISGTGEAHLTNDTSSTCSPLIVATPFVTSPRDYYKKDINHMYELESLGLNFSNNSHEAAMIKLMNNYRKSMVIQNSPI</sequence>
<dbReference type="Gene3D" id="3.40.390.10">
    <property type="entry name" value="Collagenase (Catalytic Domain)"/>
    <property type="match status" value="1"/>
</dbReference>
<organism evidence="3 4">
    <name type="scientific">Ancylostoma ceylanicum</name>
    <dbReference type="NCBI Taxonomy" id="53326"/>
    <lineage>
        <taxon>Eukaryota</taxon>
        <taxon>Metazoa</taxon>
        <taxon>Ecdysozoa</taxon>
        <taxon>Nematoda</taxon>
        <taxon>Chromadorea</taxon>
        <taxon>Rhabditida</taxon>
        <taxon>Rhabditina</taxon>
        <taxon>Rhabditomorpha</taxon>
        <taxon>Strongyloidea</taxon>
        <taxon>Ancylostomatidae</taxon>
        <taxon>Ancylostomatinae</taxon>
        <taxon>Ancylostoma</taxon>
    </lineage>
</organism>
<feature type="domain" description="Peptidase M13 N-terminal" evidence="2">
    <location>
        <begin position="16"/>
        <end position="355"/>
    </location>
</feature>
<dbReference type="STRING" id="53326.A0A016TLV9"/>
<dbReference type="PANTHER" id="PTHR11733">
    <property type="entry name" value="ZINC METALLOPROTEASE FAMILY M13 NEPRILYSIN-RELATED"/>
    <property type="match status" value="1"/>
</dbReference>
<dbReference type="EMBL" id="JARK01001428">
    <property type="protein sequence ID" value="EYC03681.1"/>
    <property type="molecule type" value="Genomic_DNA"/>
</dbReference>
<keyword evidence="4" id="KW-1185">Reference proteome</keyword>
<evidence type="ECO:0000256" key="1">
    <source>
        <dbReference type="ARBA" id="ARBA00007357"/>
    </source>
</evidence>
<evidence type="ECO:0000259" key="2">
    <source>
        <dbReference type="Pfam" id="PF05649"/>
    </source>
</evidence>
<dbReference type="GO" id="GO:0005886">
    <property type="term" value="C:plasma membrane"/>
    <property type="evidence" value="ECO:0007669"/>
    <property type="project" value="TreeGrafter"/>
</dbReference>
<gene>
    <name evidence="3" type="primary">Acey_s0092.g2558</name>
    <name evidence="3" type="ORF">Y032_0092g2558</name>
</gene>
<dbReference type="PANTHER" id="PTHR11733:SF133">
    <property type="entry name" value="PHOSPHATE-REGULATING NEUTRAL ENDOPEPTIDASE PHEX"/>
    <property type="match status" value="1"/>
</dbReference>
<dbReference type="GO" id="GO:0004222">
    <property type="term" value="F:metalloendopeptidase activity"/>
    <property type="evidence" value="ECO:0007669"/>
    <property type="project" value="InterPro"/>
</dbReference>
<reference evidence="4" key="1">
    <citation type="journal article" date="2015" name="Nat. Genet.">
        <title>The genome and transcriptome of the zoonotic hookworm Ancylostoma ceylanicum identify infection-specific gene families.</title>
        <authorList>
            <person name="Schwarz E.M."/>
            <person name="Hu Y."/>
            <person name="Antoshechkin I."/>
            <person name="Miller M.M."/>
            <person name="Sternberg P.W."/>
            <person name="Aroian R.V."/>
        </authorList>
    </citation>
    <scope>NUCLEOTIDE SEQUENCE</scope>
    <source>
        <strain evidence="4">HY135</strain>
    </source>
</reference>
<dbReference type="AlphaFoldDB" id="A0A016TLV9"/>
<evidence type="ECO:0000313" key="3">
    <source>
        <dbReference type="EMBL" id="EYC03681.1"/>
    </source>
</evidence>
<dbReference type="InterPro" id="IPR042089">
    <property type="entry name" value="Peptidase_M13_dom_2"/>
</dbReference>
<dbReference type="OrthoDB" id="5897010at2759"/>
<protein>
    <recommendedName>
        <fullName evidence="2">Peptidase M13 N-terminal domain-containing protein</fullName>
    </recommendedName>
</protein>
<accession>A0A016TLV9</accession>
<comment type="similarity">
    <text evidence="1">Belongs to the peptidase M13 family.</text>
</comment>
<dbReference type="SUPFAM" id="SSF55486">
    <property type="entry name" value="Metalloproteases ('zincins'), catalytic domain"/>
    <property type="match status" value="1"/>
</dbReference>
<dbReference type="Proteomes" id="UP000024635">
    <property type="component" value="Unassembled WGS sequence"/>
</dbReference>
<dbReference type="Gene3D" id="1.10.1380.10">
    <property type="entry name" value="Neutral endopeptidase , domain2"/>
    <property type="match status" value="1"/>
</dbReference>
<name>A0A016TLV9_9BILA</name>
<proteinExistence type="inferred from homology"/>
<dbReference type="InterPro" id="IPR024079">
    <property type="entry name" value="MetalloPept_cat_dom_sf"/>
</dbReference>
<dbReference type="PROSITE" id="PS51885">
    <property type="entry name" value="NEPRILYSIN"/>
    <property type="match status" value="1"/>
</dbReference>
<dbReference type="InterPro" id="IPR008753">
    <property type="entry name" value="Peptidase_M13_N"/>
</dbReference>
<dbReference type="InterPro" id="IPR000718">
    <property type="entry name" value="Peptidase_M13"/>
</dbReference>
<evidence type="ECO:0000313" key="4">
    <source>
        <dbReference type="Proteomes" id="UP000024635"/>
    </source>
</evidence>
<comment type="caution">
    <text evidence="3">The sequence shown here is derived from an EMBL/GenBank/DDBJ whole genome shotgun (WGS) entry which is preliminary data.</text>
</comment>